<evidence type="ECO:0000313" key="3">
    <source>
        <dbReference type="Proteomes" id="UP001341840"/>
    </source>
</evidence>
<feature type="region of interest" description="Disordered" evidence="1">
    <location>
        <begin position="148"/>
        <end position="167"/>
    </location>
</feature>
<reference evidence="2 3" key="1">
    <citation type="journal article" date="2023" name="Plants (Basel)">
        <title>Bridging the Gap: Combining Genomics and Transcriptomics Approaches to Understand Stylosanthes scabra, an Orphan Legume from the Brazilian Caatinga.</title>
        <authorList>
            <person name="Ferreira-Neto J.R.C."/>
            <person name="da Silva M.D."/>
            <person name="Binneck E."/>
            <person name="de Melo N.F."/>
            <person name="da Silva R.H."/>
            <person name="de Melo A.L.T.M."/>
            <person name="Pandolfi V."/>
            <person name="Bustamante F.O."/>
            <person name="Brasileiro-Vidal A.C."/>
            <person name="Benko-Iseppon A.M."/>
        </authorList>
    </citation>
    <scope>NUCLEOTIDE SEQUENCE [LARGE SCALE GENOMIC DNA]</scope>
    <source>
        <tissue evidence="2">Leaves</tissue>
    </source>
</reference>
<sequence length="167" mass="18229">MARTRSDSLANGKAKLYRPLTRVSPRLAALRSNDAMQIQTQRPDDPVKESVTSILPPRHRAGDPGGSLHCTVSPNQCRKKSNDSMQQEYTNLDQDEALPSAENGGGVDLPKNDVYDALWAMLDAESQNEDEEVLGQWDLDSVLQNWGRIEPDVGPAGPDQGPPPTAI</sequence>
<gene>
    <name evidence="2" type="ORF">PIB30_094980</name>
</gene>
<dbReference type="EMBL" id="JASCZI010273997">
    <property type="protein sequence ID" value="MED6225585.1"/>
    <property type="molecule type" value="Genomic_DNA"/>
</dbReference>
<feature type="region of interest" description="Disordered" evidence="1">
    <location>
        <begin position="57"/>
        <end position="87"/>
    </location>
</feature>
<organism evidence="2 3">
    <name type="scientific">Stylosanthes scabra</name>
    <dbReference type="NCBI Taxonomy" id="79078"/>
    <lineage>
        <taxon>Eukaryota</taxon>
        <taxon>Viridiplantae</taxon>
        <taxon>Streptophyta</taxon>
        <taxon>Embryophyta</taxon>
        <taxon>Tracheophyta</taxon>
        <taxon>Spermatophyta</taxon>
        <taxon>Magnoliopsida</taxon>
        <taxon>eudicotyledons</taxon>
        <taxon>Gunneridae</taxon>
        <taxon>Pentapetalae</taxon>
        <taxon>rosids</taxon>
        <taxon>fabids</taxon>
        <taxon>Fabales</taxon>
        <taxon>Fabaceae</taxon>
        <taxon>Papilionoideae</taxon>
        <taxon>50 kb inversion clade</taxon>
        <taxon>dalbergioids sensu lato</taxon>
        <taxon>Dalbergieae</taxon>
        <taxon>Pterocarpus clade</taxon>
        <taxon>Stylosanthes</taxon>
    </lineage>
</organism>
<comment type="caution">
    <text evidence="2">The sequence shown here is derived from an EMBL/GenBank/DDBJ whole genome shotgun (WGS) entry which is preliminary data.</text>
</comment>
<keyword evidence="3" id="KW-1185">Reference proteome</keyword>
<accession>A0ABU6ZUG7</accession>
<evidence type="ECO:0000256" key="1">
    <source>
        <dbReference type="SAM" id="MobiDB-lite"/>
    </source>
</evidence>
<name>A0ABU6ZUG7_9FABA</name>
<proteinExistence type="predicted"/>
<evidence type="ECO:0000313" key="2">
    <source>
        <dbReference type="EMBL" id="MED6225585.1"/>
    </source>
</evidence>
<protein>
    <submittedName>
        <fullName evidence="2">Uncharacterized protein</fullName>
    </submittedName>
</protein>
<dbReference type="Proteomes" id="UP001341840">
    <property type="component" value="Unassembled WGS sequence"/>
</dbReference>